<keyword evidence="1" id="KW-0472">Membrane</keyword>
<keyword evidence="1" id="KW-0812">Transmembrane</keyword>
<evidence type="ECO:0000256" key="1">
    <source>
        <dbReference type="SAM" id="Phobius"/>
    </source>
</evidence>
<dbReference type="RefSeq" id="WP_344031195.1">
    <property type="nucleotide sequence ID" value="NZ_BAAAOB010000001.1"/>
</dbReference>
<keyword evidence="3" id="KW-1185">Reference proteome</keyword>
<organism evidence="2 3">
    <name type="scientific">Leucobacter iarius</name>
    <dbReference type="NCBI Taxonomy" id="333963"/>
    <lineage>
        <taxon>Bacteria</taxon>
        <taxon>Bacillati</taxon>
        <taxon>Actinomycetota</taxon>
        <taxon>Actinomycetes</taxon>
        <taxon>Micrococcales</taxon>
        <taxon>Microbacteriaceae</taxon>
        <taxon>Leucobacter</taxon>
    </lineage>
</organism>
<comment type="caution">
    <text evidence="2">The sequence shown here is derived from an EMBL/GenBank/DDBJ whole genome shotgun (WGS) entry which is preliminary data.</text>
</comment>
<proteinExistence type="predicted"/>
<name>A0ABN2LGT1_9MICO</name>
<evidence type="ECO:0000313" key="3">
    <source>
        <dbReference type="Proteomes" id="UP001500851"/>
    </source>
</evidence>
<sequence length="82" mass="8425">MAQQQPAALFEESSQGAVSVVTAFVFVLSIVLAFGGIVLASFGFTAFGDEPGHPSMFLFASGLALSVIGFIVPFTLLPATGK</sequence>
<accession>A0ABN2LGT1</accession>
<reference evidence="2 3" key="1">
    <citation type="journal article" date="2019" name="Int. J. Syst. Evol. Microbiol.">
        <title>The Global Catalogue of Microorganisms (GCM) 10K type strain sequencing project: providing services to taxonomists for standard genome sequencing and annotation.</title>
        <authorList>
            <consortium name="The Broad Institute Genomics Platform"/>
            <consortium name="The Broad Institute Genome Sequencing Center for Infectious Disease"/>
            <person name="Wu L."/>
            <person name="Ma J."/>
        </authorList>
    </citation>
    <scope>NUCLEOTIDE SEQUENCE [LARGE SCALE GENOMIC DNA]</scope>
    <source>
        <strain evidence="2 3">JCM 14736</strain>
    </source>
</reference>
<keyword evidence="1" id="KW-1133">Transmembrane helix</keyword>
<protein>
    <submittedName>
        <fullName evidence="2">Uncharacterized protein</fullName>
    </submittedName>
</protein>
<feature type="transmembrane region" description="Helical" evidence="1">
    <location>
        <begin position="56"/>
        <end position="77"/>
    </location>
</feature>
<dbReference type="EMBL" id="BAAAOB010000001">
    <property type="protein sequence ID" value="GAA1787580.1"/>
    <property type="molecule type" value="Genomic_DNA"/>
</dbReference>
<feature type="transmembrane region" description="Helical" evidence="1">
    <location>
        <begin position="20"/>
        <end position="44"/>
    </location>
</feature>
<gene>
    <name evidence="2" type="ORF">GCM10009768_15780</name>
</gene>
<dbReference type="Proteomes" id="UP001500851">
    <property type="component" value="Unassembled WGS sequence"/>
</dbReference>
<evidence type="ECO:0000313" key="2">
    <source>
        <dbReference type="EMBL" id="GAA1787580.1"/>
    </source>
</evidence>